<sequence length="1199" mass="137121">MASARNQSLMEEANENEQESRDATSPLPPPLSLPRSPLISIPNPSQTPKSAQTTPKSAGSRVSSRRLSELSPLSEPRGTTRERGCSRRLLESSKMFHNPTNLINQPDNLGATVSESHANSSENCSNSIVANLPNQKVHELEAALAGSLRRERITEAEVKRLQAEIKHMSRLVHLIENDAQRSQEKLKMREENIRRLELLADDLISSDGYLMEENVMLRKEVDLLKDQADIKPQLNKFALENMRLLQQIKILENHYQFGERELLLAEISQLRNQLLTVFDWKHLAQSQDENPCIEIEKLTLADTSEKFALLNGLDAQIKALTLENEKLRESIAFRDTEWETAIVDLTRFLSNSCDSLEDASDSIDSLVSAFPKRESLSLVNSHVERAIRASLERERLVHDLREKLKETRMLERGLKGKLDCLRGATLAMSELHHREFLERLHGSGASGAVHTSPHDVLLDETAFDKMLELHQGELMDMRKSVCDLSGIGSSQSLHAGADLASNKSPSEVNHVEVTKKLETCAISAASLLSKFEKAQETMAEAELILSSLLQATETARGERDSLIESHFLTIEDLTHAISSIEESFHEIKRITSEELDGVRSDIAFLMKELKEWVEKSRAIFLNLPLKREIERKDEIVEGLFFDLRLLQESTSGKSNIRKKYKETIEKMQEQQEVLKMDISGLRSQLERTQKLCSAFEKEKNELHHLLEEEVMTRAEIEEMLKEKSLVINGLEKEIISMNGRTVRELDKEKENIAREREELEKEVLHLKARFEMAVALAEEKEAIAVEACHVSKMSKMHAEEKEQEVKLLEHSIGELEATIDVLEGKFHDLREEVESYQQIKMHLELQVKVLTEKISFLQNGEGDNCEHDEISRYVEFEEAKRYIENLETEVQYREEEIEQYKNHISELVLHSEAQSSLFQEKFKALENMVSSAKTNNRSASDPNSGGEKTEMPFVRTRGSGSPFKCISNIVNQVHMEKEQELFKARNRVHELEALLSAKQQEVCVLSARLATVDTMTHDVIRDLLGVKLNITNYANLVNQEHLENLLIKSHQQAEEIKVKDVEIVNLRRQMDQLFQERESLVEDVNQRIAAMLENQLVLEELEQKENRLATSNKMLKMDKVNLQKRILEMDEAIKLLAASSSAPREEGSSRNEATEKFKKRLEQSDRLISHARQEMSLTQHRKACQQLKLKRPSFYDHCS</sequence>
<accession>A0A833QN46</accession>
<feature type="coiled-coil region" evidence="6">
    <location>
        <begin position="798"/>
        <end position="903"/>
    </location>
</feature>
<keyword evidence="4 6" id="KW-0175">Coiled coil</keyword>
<feature type="region of interest" description="Disordered" evidence="7">
    <location>
        <begin position="932"/>
        <end position="954"/>
    </location>
</feature>
<feature type="coiled-coil region" evidence="6">
    <location>
        <begin position="653"/>
        <end position="769"/>
    </location>
</feature>
<keyword evidence="1" id="KW-0493">Microtubule</keyword>
<evidence type="ECO:0000256" key="6">
    <source>
        <dbReference type="SAM" id="Coils"/>
    </source>
</evidence>
<evidence type="ECO:0000256" key="1">
    <source>
        <dbReference type="ARBA" id="ARBA00022701"/>
    </source>
</evidence>
<dbReference type="GO" id="GO:0005524">
    <property type="term" value="F:ATP binding"/>
    <property type="evidence" value="ECO:0007669"/>
    <property type="project" value="UniProtKB-KW"/>
</dbReference>
<feature type="compositionally biased region" description="Low complexity" evidence="7">
    <location>
        <begin position="33"/>
        <end position="44"/>
    </location>
</feature>
<evidence type="ECO:0000256" key="5">
    <source>
        <dbReference type="ARBA" id="ARBA00023175"/>
    </source>
</evidence>
<evidence type="ECO:0000256" key="7">
    <source>
        <dbReference type="SAM" id="MobiDB-lite"/>
    </source>
</evidence>
<feature type="coiled-coil region" evidence="6">
    <location>
        <begin position="1056"/>
        <end position="1118"/>
    </location>
</feature>
<dbReference type="EMBL" id="SWLB01000019">
    <property type="protein sequence ID" value="KAF3326109.1"/>
    <property type="molecule type" value="Genomic_DNA"/>
</dbReference>
<dbReference type="PANTHER" id="PTHR37739">
    <property type="entry name" value="KINESIN-LIKE PROTEIN KIN-12D"/>
    <property type="match status" value="1"/>
</dbReference>
<organism evidence="8 9">
    <name type="scientific">Carex littledalei</name>
    <dbReference type="NCBI Taxonomy" id="544730"/>
    <lineage>
        <taxon>Eukaryota</taxon>
        <taxon>Viridiplantae</taxon>
        <taxon>Streptophyta</taxon>
        <taxon>Embryophyta</taxon>
        <taxon>Tracheophyta</taxon>
        <taxon>Spermatophyta</taxon>
        <taxon>Magnoliopsida</taxon>
        <taxon>Liliopsida</taxon>
        <taxon>Poales</taxon>
        <taxon>Cyperaceae</taxon>
        <taxon>Cyperoideae</taxon>
        <taxon>Cariceae</taxon>
        <taxon>Carex</taxon>
        <taxon>Carex subgen. Euthyceras</taxon>
    </lineage>
</organism>
<feature type="compositionally biased region" description="Polar residues" evidence="7">
    <location>
        <begin position="46"/>
        <end position="57"/>
    </location>
</feature>
<dbReference type="GO" id="GO:0005874">
    <property type="term" value="C:microtubule"/>
    <property type="evidence" value="ECO:0007669"/>
    <property type="project" value="UniProtKB-KW"/>
</dbReference>
<dbReference type="PANTHER" id="PTHR37739:SF19">
    <property type="entry name" value="KINESIN-LIKE PROTEIN KIN-12E"/>
    <property type="match status" value="1"/>
</dbReference>
<keyword evidence="3" id="KW-0067">ATP-binding</keyword>
<gene>
    <name evidence="8" type="ORF">FCM35_KLT09189</name>
</gene>
<dbReference type="AlphaFoldDB" id="A0A833QN46"/>
<dbReference type="OrthoDB" id="3176171at2759"/>
<feature type="region of interest" description="Disordered" evidence="7">
    <location>
        <begin position="1"/>
        <end position="85"/>
    </location>
</feature>
<dbReference type="Proteomes" id="UP000623129">
    <property type="component" value="Unassembled WGS sequence"/>
</dbReference>
<evidence type="ECO:0000256" key="4">
    <source>
        <dbReference type="ARBA" id="ARBA00023054"/>
    </source>
</evidence>
<feature type="coiled-coil region" evidence="6">
    <location>
        <begin position="158"/>
        <end position="199"/>
    </location>
</feature>
<keyword evidence="2" id="KW-0547">Nucleotide-binding</keyword>
<feature type="coiled-coil region" evidence="6">
    <location>
        <begin position="524"/>
        <end position="551"/>
    </location>
</feature>
<evidence type="ECO:0000313" key="9">
    <source>
        <dbReference type="Proteomes" id="UP000623129"/>
    </source>
</evidence>
<evidence type="ECO:0000313" key="8">
    <source>
        <dbReference type="EMBL" id="KAF3326109.1"/>
    </source>
</evidence>
<evidence type="ECO:0000256" key="2">
    <source>
        <dbReference type="ARBA" id="ARBA00022741"/>
    </source>
</evidence>
<evidence type="ECO:0000256" key="3">
    <source>
        <dbReference type="ARBA" id="ARBA00022840"/>
    </source>
</evidence>
<feature type="coiled-coil region" evidence="6">
    <location>
        <begin position="974"/>
        <end position="1001"/>
    </location>
</feature>
<comment type="caution">
    <text evidence="8">The sequence shown here is derived from an EMBL/GenBank/DDBJ whole genome shotgun (WGS) entry which is preliminary data.</text>
</comment>
<proteinExistence type="predicted"/>
<keyword evidence="5" id="KW-0505">Motor protein</keyword>
<dbReference type="InterPro" id="IPR044986">
    <property type="entry name" value="KIF15/KIN-12"/>
</dbReference>
<reference evidence="8" key="1">
    <citation type="submission" date="2020-01" db="EMBL/GenBank/DDBJ databases">
        <title>Genome sequence of Kobresia littledalei, the first chromosome-level genome in the family Cyperaceae.</title>
        <authorList>
            <person name="Qu G."/>
        </authorList>
    </citation>
    <scope>NUCLEOTIDE SEQUENCE</scope>
    <source>
        <strain evidence="8">C.B.Clarke</strain>
        <tissue evidence="8">Leaf</tissue>
    </source>
</reference>
<feature type="compositionally biased region" description="Polar residues" evidence="7">
    <location>
        <begin position="932"/>
        <end position="943"/>
    </location>
</feature>
<protein>
    <submittedName>
        <fullName evidence="8">Phragmoplast orienting kinesin-1-like protein</fullName>
    </submittedName>
</protein>
<name>A0A833QN46_9POAL</name>
<keyword evidence="9" id="KW-1185">Reference proteome</keyword>